<dbReference type="Proteomes" id="UP000249046">
    <property type="component" value="Unassembled WGS sequence"/>
</dbReference>
<dbReference type="PROSITE" id="PS51755">
    <property type="entry name" value="OMPR_PHOB"/>
    <property type="match status" value="1"/>
</dbReference>
<organism evidence="5 6">
    <name type="scientific">Rhodanobacter denitrificans</name>
    <dbReference type="NCBI Taxonomy" id="666685"/>
    <lineage>
        <taxon>Bacteria</taxon>
        <taxon>Pseudomonadati</taxon>
        <taxon>Pseudomonadota</taxon>
        <taxon>Gammaproteobacteria</taxon>
        <taxon>Lysobacterales</taxon>
        <taxon>Rhodanobacteraceae</taxon>
        <taxon>Rhodanobacter</taxon>
    </lineage>
</organism>
<dbReference type="Pfam" id="PF00486">
    <property type="entry name" value="Trans_reg_C"/>
    <property type="match status" value="1"/>
</dbReference>
<feature type="DNA-binding region" description="OmpR/PhoB-type" evidence="2">
    <location>
        <begin position="3"/>
        <end position="101"/>
    </location>
</feature>
<dbReference type="EMBL" id="QFPO01000001">
    <property type="protein sequence ID" value="PZQ19825.1"/>
    <property type="molecule type" value="Genomic_DNA"/>
</dbReference>
<gene>
    <name evidence="5" type="ORF">DI564_00865</name>
</gene>
<dbReference type="SUPFAM" id="SSF46894">
    <property type="entry name" value="C-terminal effector domain of the bipartite response regulators"/>
    <property type="match status" value="1"/>
</dbReference>
<dbReference type="Gene3D" id="1.25.40.10">
    <property type="entry name" value="Tetratricopeptide repeat domain"/>
    <property type="match status" value="1"/>
</dbReference>
<evidence type="ECO:0000256" key="2">
    <source>
        <dbReference type="PROSITE-ProRule" id="PRU01091"/>
    </source>
</evidence>
<dbReference type="CDD" id="cd00383">
    <property type="entry name" value="trans_reg_C"/>
    <property type="match status" value="1"/>
</dbReference>
<dbReference type="InterPro" id="IPR036388">
    <property type="entry name" value="WH-like_DNA-bd_sf"/>
</dbReference>
<dbReference type="Gene3D" id="1.10.10.10">
    <property type="entry name" value="Winged helix-like DNA-binding domain superfamily/Winged helix DNA-binding domain"/>
    <property type="match status" value="1"/>
</dbReference>
<accession>A0A2W5KYQ4</accession>
<comment type="caution">
    <text evidence="5">The sequence shown here is derived from an EMBL/GenBank/DDBJ whole genome shotgun (WGS) entry which is preliminary data.</text>
</comment>
<dbReference type="InterPro" id="IPR001867">
    <property type="entry name" value="OmpR/PhoB-type_DNA-bd"/>
</dbReference>
<sequence>MNQAEYRFGPFRLLPAARELWREDRLDTPARLVFDCLAYLVERRERAVGRDELVAAIWGRVDIAEARVSELVVRARRAVGDDGQAQRIIRTVPGFGYRWVAEVADGAADAGLEPASGAMPAEESELPAGGAAAAPDVARAPSRRWTWMPLAAAVALAAATTLALWQRPRSAASDAAVPTPTATASDAPNAVVLPLRIDGPSGSQWLRLGAMELIAERLSDAGLRVPPSESVLGLTGRDGQADRTARDALDRTFGRALLIAGSAVRAGSQWQVGLETTTADGVQHRVEATHRDAIEAARQAGDLLLAALGRLPPDTADEHGDDEERLRQIQAALLANQLDVAQALFDSLAPDQAQRPAIAYQQARLHLLTGRHAAAYELLTNLIGAPEARSQPVLLGKAHTLRATVQFRQARFAAAAADFDAALDALGDLDAPAERGMALSGRGAARLATQRFDDAALDLGRARMEFERAGDAFGLAQTDANFGLLESQQGRIEQALPYLAGAAERFEALGAVERLLSVLDPVFDLHVLLLQWPEALATSDRQWALRERVRDPGQRLLLAVNRSTALAALGRLREADAVLAEAASLLAETPPTAARYYHAQRARLDLTLGRSAAAAAAADRALEAWTTQPDDWLRGQVVLARQRATAGTTRSARVDAELDAAAARDPDEVAPSLLIALAERAAVRGLPEETERRYAQALTAAGRRGVPADLAAAVAAQAGWLLAAGRATDAAALAGRVAPFADRDFECALLQVAVLQALGPQRTWSVALRRTQALAGERTIPEALTRAPAA</sequence>
<dbReference type="InterPro" id="IPR011990">
    <property type="entry name" value="TPR-like_helical_dom_sf"/>
</dbReference>
<feature type="region of interest" description="Disordered" evidence="3">
    <location>
        <begin position="114"/>
        <end position="133"/>
    </location>
</feature>
<dbReference type="PANTHER" id="PTHR47691:SF3">
    <property type="entry name" value="HTH-TYPE TRANSCRIPTIONAL REGULATOR RV0890C-RELATED"/>
    <property type="match status" value="1"/>
</dbReference>
<dbReference type="PANTHER" id="PTHR47691">
    <property type="entry name" value="REGULATOR-RELATED"/>
    <property type="match status" value="1"/>
</dbReference>
<dbReference type="GO" id="GO:0006355">
    <property type="term" value="P:regulation of DNA-templated transcription"/>
    <property type="evidence" value="ECO:0007669"/>
    <property type="project" value="InterPro"/>
</dbReference>
<protein>
    <recommendedName>
        <fullName evidence="4">OmpR/PhoB-type domain-containing protein</fullName>
    </recommendedName>
</protein>
<proteinExistence type="predicted"/>
<feature type="domain" description="OmpR/PhoB-type" evidence="4">
    <location>
        <begin position="3"/>
        <end position="101"/>
    </location>
</feature>
<dbReference type="AlphaFoldDB" id="A0A2W5KYQ4"/>
<dbReference type="SMART" id="SM00862">
    <property type="entry name" value="Trans_reg_C"/>
    <property type="match status" value="1"/>
</dbReference>
<evidence type="ECO:0000313" key="5">
    <source>
        <dbReference type="EMBL" id="PZQ19825.1"/>
    </source>
</evidence>
<evidence type="ECO:0000313" key="6">
    <source>
        <dbReference type="Proteomes" id="UP000249046"/>
    </source>
</evidence>
<evidence type="ECO:0000256" key="3">
    <source>
        <dbReference type="SAM" id="MobiDB-lite"/>
    </source>
</evidence>
<dbReference type="InterPro" id="IPR016032">
    <property type="entry name" value="Sig_transdc_resp-reg_C-effctor"/>
</dbReference>
<name>A0A2W5KYQ4_9GAMM</name>
<evidence type="ECO:0000259" key="4">
    <source>
        <dbReference type="PROSITE" id="PS51755"/>
    </source>
</evidence>
<evidence type="ECO:0000256" key="1">
    <source>
        <dbReference type="ARBA" id="ARBA00023125"/>
    </source>
</evidence>
<dbReference type="SUPFAM" id="SSF48452">
    <property type="entry name" value="TPR-like"/>
    <property type="match status" value="1"/>
</dbReference>
<dbReference type="GO" id="GO:0000160">
    <property type="term" value="P:phosphorelay signal transduction system"/>
    <property type="evidence" value="ECO:0007669"/>
    <property type="project" value="InterPro"/>
</dbReference>
<reference evidence="5 6" key="1">
    <citation type="submission" date="2017-08" db="EMBL/GenBank/DDBJ databases">
        <title>Infants hospitalized years apart are colonized by the same room-sourced microbial strains.</title>
        <authorList>
            <person name="Brooks B."/>
            <person name="Olm M.R."/>
            <person name="Firek B.A."/>
            <person name="Baker R."/>
            <person name="Thomas B.C."/>
            <person name="Morowitz M.J."/>
            <person name="Banfield J.F."/>
        </authorList>
    </citation>
    <scope>NUCLEOTIDE SEQUENCE [LARGE SCALE GENOMIC DNA]</scope>
    <source>
        <strain evidence="5">S2_005_003_R2_42</strain>
    </source>
</reference>
<dbReference type="GO" id="GO:0003677">
    <property type="term" value="F:DNA binding"/>
    <property type="evidence" value="ECO:0007669"/>
    <property type="project" value="UniProtKB-UniRule"/>
</dbReference>
<keyword evidence="1 2" id="KW-0238">DNA-binding</keyword>